<evidence type="ECO:0000313" key="3">
    <source>
        <dbReference type="EMBL" id="KAA8826056.1"/>
    </source>
</evidence>
<dbReference type="EMBL" id="RZUI01000029">
    <property type="protein sequence ID" value="KAA8826056.1"/>
    <property type="molecule type" value="Genomic_DNA"/>
</dbReference>
<gene>
    <name evidence="3" type="ORF">EMO89_11790</name>
</gene>
<sequence length="732" mass="83236">MVNDSDEQRSTAKPRQWRQPYNYYGLRNITAQFHDDSQLELGHKCAMLLLGMHQWINQQTTEVTFTPDGNLTYRIEVRTTLDPTKHILWGNDENADNPYIAVPVCYLDNGYHTNRDLTDGDGRRLVTSSYSETTFITVQALNYCWSQISAPCRKQLQQHIRKWTDTIITIDFTNTKGEFDFSRMQETIWKSITSDNPRKDIDKSDQPSIQHWQNERLTELAYMLVDPQVADITLTRDYAKALRTACERKLKKYSAKVKASPATDSNAEQDHTNLDGTRTKHTKREENFTILTFAYFLGIADCITSNPELRLPPDKRTHWHYEETTSNNDAQALLALLLLLSNLCEQYPLIAYVPADEIRQKMIFDVRFDERYANADRGRALPLYERLGRHLIGPTRLEDHIDLAFQSYVSRSATLEIAPIEHADIAEIKEITSLGTIDEDHKIKARAVAGRIQCTRNIMHREPVSRIRLTVLPDWRTLRYSFHWSLLLALLSMLNIVALFANSPLSKYFSEDNPIAQLSSVLSSLFTGDNLIAGLSMIFTLWLAKTLSGINNSIGDHIRQKLDDTISRELILYSTSYAATFLAVGFQDQSDHSKDALSPITTILGIGSASIAVIVSALAIAIWVKLIMWRRQWKDLDRTGKDRTSETNPREGMNPFINDGECTIDPLPSSGTASGSSDTPSDTASGTVAETNDVLEKAPFGILTTHEHYDYMLAQEDAFVRSKWTWQPQHIS</sequence>
<protein>
    <submittedName>
        <fullName evidence="3">Uncharacterized protein</fullName>
    </submittedName>
</protein>
<feature type="transmembrane region" description="Helical" evidence="2">
    <location>
        <begin position="570"/>
        <end position="587"/>
    </location>
</feature>
<proteinExistence type="predicted"/>
<dbReference type="OrthoDB" id="3230052at2"/>
<dbReference type="Proteomes" id="UP000412028">
    <property type="component" value="Unassembled WGS sequence"/>
</dbReference>
<feature type="transmembrane region" description="Helical" evidence="2">
    <location>
        <begin position="599"/>
        <end position="624"/>
    </location>
</feature>
<name>A0A5M9ZGP3_9BIFI</name>
<evidence type="ECO:0000313" key="4">
    <source>
        <dbReference type="Proteomes" id="UP000412028"/>
    </source>
</evidence>
<feature type="region of interest" description="Disordered" evidence="1">
    <location>
        <begin position="257"/>
        <end position="280"/>
    </location>
</feature>
<feature type="region of interest" description="Disordered" evidence="1">
    <location>
        <begin position="638"/>
        <end position="690"/>
    </location>
</feature>
<evidence type="ECO:0000256" key="1">
    <source>
        <dbReference type="SAM" id="MobiDB-lite"/>
    </source>
</evidence>
<feature type="compositionally biased region" description="Polar residues" evidence="1">
    <location>
        <begin position="669"/>
        <end position="690"/>
    </location>
</feature>
<keyword evidence="2" id="KW-0812">Transmembrane</keyword>
<feature type="transmembrane region" description="Helical" evidence="2">
    <location>
        <begin position="521"/>
        <end position="544"/>
    </location>
</feature>
<dbReference type="AlphaFoldDB" id="A0A5M9ZGP3"/>
<organism evidence="3 4">
    <name type="scientific">Bifidobacterium tissieri</name>
    <dbReference type="NCBI Taxonomy" id="1630162"/>
    <lineage>
        <taxon>Bacteria</taxon>
        <taxon>Bacillati</taxon>
        <taxon>Actinomycetota</taxon>
        <taxon>Actinomycetes</taxon>
        <taxon>Bifidobacteriales</taxon>
        <taxon>Bifidobacteriaceae</taxon>
        <taxon>Bifidobacterium</taxon>
    </lineage>
</organism>
<comment type="caution">
    <text evidence="3">The sequence shown here is derived from an EMBL/GenBank/DDBJ whole genome shotgun (WGS) entry which is preliminary data.</text>
</comment>
<feature type="transmembrane region" description="Helical" evidence="2">
    <location>
        <begin position="482"/>
        <end position="501"/>
    </location>
</feature>
<reference evidence="3 4" key="1">
    <citation type="journal article" date="2019" name="Syst. Appl. Microbiol.">
        <title>Characterization of Bifidobacterium species in feaces of the Egyptian fruit bat: Description of B. vespertilionis sp. nov. and B. rousetti sp. nov.</title>
        <authorList>
            <person name="Modesto M."/>
            <person name="Satti M."/>
            <person name="Watanabe K."/>
            <person name="Puglisi E."/>
            <person name="Morelli L."/>
            <person name="Huang C.-H."/>
            <person name="Liou J.-S."/>
            <person name="Miyashita M."/>
            <person name="Tamura T."/>
            <person name="Saito S."/>
            <person name="Mori K."/>
            <person name="Huang L."/>
            <person name="Sciavilla P."/>
            <person name="Sandri C."/>
            <person name="Spiezio C."/>
            <person name="Vitali F."/>
            <person name="Cavalieri D."/>
            <person name="Perpetuini G."/>
            <person name="Tofalo R."/>
            <person name="Bonetti A."/>
            <person name="Arita M."/>
            <person name="Mattarelli P."/>
        </authorList>
    </citation>
    <scope>NUCLEOTIDE SEQUENCE [LARGE SCALE GENOMIC DNA]</scope>
    <source>
        <strain evidence="3 4">RST7</strain>
    </source>
</reference>
<evidence type="ECO:0000256" key="2">
    <source>
        <dbReference type="SAM" id="Phobius"/>
    </source>
</evidence>
<accession>A0A5M9ZGP3</accession>
<keyword evidence="2" id="KW-0472">Membrane</keyword>
<dbReference type="RefSeq" id="WP_150382229.1">
    <property type="nucleotide sequence ID" value="NZ_RZUI01000029.1"/>
</dbReference>
<keyword evidence="2" id="KW-1133">Transmembrane helix</keyword>
<feature type="compositionally biased region" description="Basic and acidic residues" evidence="1">
    <location>
        <begin position="638"/>
        <end position="649"/>
    </location>
</feature>